<evidence type="ECO:0000313" key="2">
    <source>
        <dbReference type="EMBL" id="GAX58654.1"/>
    </source>
</evidence>
<keyword evidence="3" id="KW-1185">Reference proteome</keyword>
<organism evidence="2 3">
    <name type="scientific">Streptomyces olivochromogenes</name>
    <dbReference type="NCBI Taxonomy" id="1963"/>
    <lineage>
        <taxon>Bacteria</taxon>
        <taxon>Bacillati</taxon>
        <taxon>Actinomycetota</taxon>
        <taxon>Actinomycetes</taxon>
        <taxon>Kitasatosporales</taxon>
        <taxon>Streptomycetaceae</taxon>
        <taxon>Streptomyces</taxon>
    </lineage>
</organism>
<evidence type="ECO:0000313" key="3">
    <source>
        <dbReference type="Proteomes" id="UP000217446"/>
    </source>
</evidence>
<dbReference type="STRING" id="1963.AQJ27_49985"/>
<evidence type="ECO:0000259" key="1">
    <source>
        <dbReference type="Pfam" id="PF13613"/>
    </source>
</evidence>
<sequence>MALAIDVMRFGLQLVYLREHATLAKISAGFGISESTAHAYTTAIIDLLAERAPGLLKVLRESGLSLVGPSIM</sequence>
<proteinExistence type="predicted"/>
<gene>
    <name evidence="2" type="ORF">SO3561_10229</name>
</gene>
<feature type="domain" description="Transposase Helix-turn-helix" evidence="1">
    <location>
        <begin position="13"/>
        <end position="53"/>
    </location>
</feature>
<accession>A0A286PGH5</accession>
<protein>
    <submittedName>
        <fullName evidence="2">Transposase</fullName>
    </submittedName>
</protein>
<dbReference type="InterPro" id="IPR027805">
    <property type="entry name" value="Transposase_HTH_dom"/>
</dbReference>
<dbReference type="AlphaFoldDB" id="A0A286PGH5"/>
<dbReference type="Pfam" id="PF13613">
    <property type="entry name" value="HTH_Tnp_4"/>
    <property type="match status" value="1"/>
</dbReference>
<dbReference type="Proteomes" id="UP000217446">
    <property type="component" value="Unassembled WGS sequence"/>
</dbReference>
<reference evidence="3" key="1">
    <citation type="submission" date="2017-05" db="EMBL/GenBank/DDBJ databases">
        <title>Streptomyces olivochromogenes NBRC 3561 whole genome shotgun sequence.</title>
        <authorList>
            <person name="Dohra H."/>
            <person name="Kodani S."/>
        </authorList>
    </citation>
    <scope>NUCLEOTIDE SEQUENCE [LARGE SCALE GENOMIC DNA]</scope>
    <source>
        <strain evidence="3">NBRC 3561</strain>
    </source>
</reference>
<comment type="caution">
    <text evidence="2">The sequence shown here is derived from an EMBL/GenBank/DDBJ whole genome shotgun (WGS) entry which is preliminary data.</text>
</comment>
<dbReference type="EMBL" id="BDQI01000060">
    <property type="protein sequence ID" value="GAX58654.1"/>
    <property type="molecule type" value="Genomic_DNA"/>
</dbReference>
<name>A0A286PGH5_STROL</name>